<keyword evidence="4" id="KW-1185">Reference proteome</keyword>
<evidence type="ECO:0000313" key="3">
    <source>
        <dbReference type="EMBL" id="RPD54020.1"/>
    </source>
</evidence>
<feature type="compositionally biased region" description="Low complexity" evidence="1">
    <location>
        <begin position="9"/>
        <end position="22"/>
    </location>
</feature>
<keyword evidence="2" id="KW-0812">Transmembrane</keyword>
<evidence type="ECO:0000256" key="1">
    <source>
        <dbReference type="SAM" id="MobiDB-lite"/>
    </source>
</evidence>
<gene>
    <name evidence="3" type="ORF">L227DRAFT_374746</name>
</gene>
<evidence type="ECO:0000313" key="4">
    <source>
        <dbReference type="Proteomes" id="UP000313359"/>
    </source>
</evidence>
<keyword evidence="2" id="KW-0472">Membrane</keyword>
<reference evidence="3" key="1">
    <citation type="journal article" date="2018" name="Genome Biol. Evol.">
        <title>Genomics and development of Lentinus tigrinus, a white-rot wood-decaying mushroom with dimorphic fruiting bodies.</title>
        <authorList>
            <person name="Wu B."/>
            <person name="Xu Z."/>
            <person name="Knudson A."/>
            <person name="Carlson A."/>
            <person name="Chen N."/>
            <person name="Kovaka S."/>
            <person name="LaButti K."/>
            <person name="Lipzen A."/>
            <person name="Pennachio C."/>
            <person name="Riley R."/>
            <person name="Schakwitz W."/>
            <person name="Umezawa K."/>
            <person name="Ohm R.A."/>
            <person name="Grigoriev I.V."/>
            <person name="Nagy L.G."/>
            <person name="Gibbons J."/>
            <person name="Hibbett D."/>
        </authorList>
    </citation>
    <scope>NUCLEOTIDE SEQUENCE [LARGE SCALE GENOMIC DNA]</scope>
    <source>
        <strain evidence="3">ALCF2SS1-6</strain>
    </source>
</reference>
<keyword evidence="2" id="KW-1133">Transmembrane helix</keyword>
<feature type="transmembrane region" description="Helical" evidence="2">
    <location>
        <begin position="77"/>
        <end position="100"/>
    </location>
</feature>
<dbReference type="AlphaFoldDB" id="A0A5C2RTP0"/>
<dbReference type="Proteomes" id="UP000313359">
    <property type="component" value="Unassembled WGS sequence"/>
</dbReference>
<name>A0A5C2RTP0_9APHY</name>
<feature type="compositionally biased region" description="Low complexity" evidence="1">
    <location>
        <begin position="30"/>
        <end position="49"/>
    </location>
</feature>
<sequence>MSQLQVRGSSTSSHPTVPSSRSDCSRRRSAVSSPSSTRPTSSMLRTMSSEGSSLSHLNLNEQCRIILHPQLHAMVKVLYVFAFVSAPSLVVPILLEILLIPSC</sequence>
<evidence type="ECO:0000256" key="2">
    <source>
        <dbReference type="SAM" id="Phobius"/>
    </source>
</evidence>
<feature type="region of interest" description="Disordered" evidence="1">
    <location>
        <begin position="1"/>
        <end position="49"/>
    </location>
</feature>
<protein>
    <submittedName>
        <fullName evidence="3">Uncharacterized protein</fullName>
    </submittedName>
</protein>
<organism evidence="3 4">
    <name type="scientific">Lentinus tigrinus ALCF2SS1-6</name>
    <dbReference type="NCBI Taxonomy" id="1328759"/>
    <lineage>
        <taxon>Eukaryota</taxon>
        <taxon>Fungi</taxon>
        <taxon>Dikarya</taxon>
        <taxon>Basidiomycota</taxon>
        <taxon>Agaricomycotina</taxon>
        <taxon>Agaricomycetes</taxon>
        <taxon>Polyporales</taxon>
        <taxon>Polyporaceae</taxon>
        <taxon>Lentinus</taxon>
    </lineage>
</organism>
<dbReference type="EMBL" id="ML122312">
    <property type="protein sequence ID" value="RPD54020.1"/>
    <property type="molecule type" value="Genomic_DNA"/>
</dbReference>
<proteinExistence type="predicted"/>
<accession>A0A5C2RTP0</accession>